<reference evidence="1 2" key="1">
    <citation type="submission" date="2024-03" db="EMBL/GenBank/DDBJ databases">
        <authorList>
            <person name="Martinez-Hernandez J."/>
        </authorList>
    </citation>
    <scope>NUCLEOTIDE SEQUENCE [LARGE SCALE GENOMIC DNA]</scope>
</reference>
<evidence type="ECO:0000313" key="1">
    <source>
        <dbReference type="EMBL" id="CAL0313535.1"/>
    </source>
</evidence>
<evidence type="ECO:0000313" key="2">
    <source>
        <dbReference type="Proteomes" id="UP001497480"/>
    </source>
</evidence>
<dbReference type="Proteomes" id="UP001497480">
    <property type="component" value="Unassembled WGS sequence"/>
</dbReference>
<organism evidence="1 2">
    <name type="scientific">Lupinus luteus</name>
    <name type="common">European yellow lupine</name>
    <dbReference type="NCBI Taxonomy" id="3873"/>
    <lineage>
        <taxon>Eukaryota</taxon>
        <taxon>Viridiplantae</taxon>
        <taxon>Streptophyta</taxon>
        <taxon>Embryophyta</taxon>
        <taxon>Tracheophyta</taxon>
        <taxon>Spermatophyta</taxon>
        <taxon>Magnoliopsida</taxon>
        <taxon>eudicotyledons</taxon>
        <taxon>Gunneridae</taxon>
        <taxon>Pentapetalae</taxon>
        <taxon>rosids</taxon>
        <taxon>fabids</taxon>
        <taxon>Fabales</taxon>
        <taxon>Fabaceae</taxon>
        <taxon>Papilionoideae</taxon>
        <taxon>50 kb inversion clade</taxon>
        <taxon>genistoids sensu lato</taxon>
        <taxon>core genistoids</taxon>
        <taxon>Genisteae</taxon>
        <taxon>Lupinus</taxon>
    </lineage>
</organism>
<comment type="caution">
    <text evidence="1">The sequence shown here is derived from an EMBL/GenBank/DDBJ whole genome shotgun (WGS) entry which is preliminary data.</text>
</comment>
<sequence>MANKDWSFGFNYTDWWSRFENHHLNKTEQESKKNVGGGWGSAVQDPVPFPVPSIKILTRGK</sequence>
<keyword evidence="2" id="KW-1185">Reference proteome</keyword>
<dbReference type="EMBL" id="CAXHTB010000010">
    <property type="protein sequence ID" value="CAL0313535.1"/>
    <property type="molecule type" value="Genomic_DNA"/>
</dbReference>
<protein>
    <submittedName>
        <fullName evidence="1">Uncharacterized protein</fullName>
    </submittedName>
</protein>
<dbReference type="AlphaFoldDB" id="A0AAV1WVX5"/>
<gene>
    <name evidence="1" type="ORF">LLUT_LOCUS14595</name>
</gene>
<accession>A0AAV1WVX5</accession>
<name>A0AAV1WVX5_LUPLU</name>
<proteinExistence type="predicted"/>